<evidence type="ECO:0000256" key="4">
    <source>
        <dbReference type="ARBA" id="ARBA00023136"/>
    </source>
</evidence>
<comment type="catalytic activity">
    <reaction evidence="7">
        <text>a peptidoglycan chain = a peptidoglycan chain with N-acetyl-1,6-anhydromuramyl-[peptide] at the reducing end + a peptidoglycan chain with N-acetylglucosamine at the non-reducing end.</text>
        <dbReference type="EC" id="4.2.2.29"/>
    </reaction>
</comment>
<feature type="region of interest" description="Disordered" evidence="8">
    <location>
        <begin position="51"/>
        <end position="86"/>
    </location>
</feature>
<dbReference type="Proteomes" id="UP001501645">
    <property type="component" value="Unassembled WGS sequence"/>
</dbReference>
<evidence type="ECO:0000256" key="2">
    <source>
        <dbReference type="ARBA" id="ARBA00022692"/>
    </source>
</evidence>
<dbReference type="NCBIfam" id="TIGR00247">
    <property type="entry name" value="endolytic transglycosylase MltG"/>
    <property type="match status" value="1"/>
</dbReference>
<keyword evidence="3 7" id="KW-1133">Transmembrane helix</keyword>
<dbReference type="Gene3D" id="3.30.160.60">
    <property type="entry name" value="Classic Zinc Finger"/>
    <property type="match status" value="1"/>
</dbReference>
<keyword evidence="4 7" id="KW-0472">Membrane</keyword>
<evidence type="ECO:0000256" key="3">
    <source>
        <dbReference type="ARBA" id="ARBA00022989"/>
    </source>
</evidence>
<gene>
    <name evidence="7" type="primary">mltG</name>
    <name evidence="9" type="ORF">GCM10023351_04200</name>
</gene>
<dbReference type="Gene3D" id="3.30.1490.480">
    <property type="entry name" value="Endolytic murein transglycosylase"/>
    <property type="match status" value="1"/>
</dbReference>
<keyword evidence="10" id="KW-1185">Reference proteome</keyword>
<reference evidence="10" key="1">
    <citation type="journal article" date="2019" name="Int. J. Syst. Evol. Microbiol.">
        <title>The Global Catalogue of Microorganisms (GCM) 10K type strain sequencing project: providing services to taxonomists for standard genome sequencing and annotation.</title>
        <authorList>
            <consortium name="The Broad Institute Genomics Platform"/>
            <consortium name="The Broad Institute Genome Sequencing Center for Infectious Disease"/>
            <person name="Wu L."/>
            <person name="Ma J."/>
        </authorList>
    </citation>
    <scope>NUCLEOTIDE SEQUENCE [LARGE SCALE GENOMIC DNA]</scope>
    <source>
        <strain evidence="10">JCM 18537</strain>
    </source>
</reference>
<proteinExistence type="inferred from homology"/>
<keyword evidence="5 7" id="KW-0456">Lyase</keyword>
<feature type="compositionally biased region" description="Basic and acidic residues" evidence="8">
    <location>
        <begin position="1"/>
        <end position="25"/>
    </location>
</feature>
<evidence type="ECO:0000256" key="7">
    <source>
        <dbReference type="HAMAP-Rule" id="MF_02065"/>
    </source>
</evidence>
<name>A0ABP8ZS49_9MICO</name>
<dbReference type="InterPro" id="IPR003770">
    <property type="entry name" value="MLTG-like"/>
</dbReference>
<evidence type="ECO:0000256" key="6">
    <source>
        <dbReference type="ARBA" id="ARBA00023316"/>
    </source>
</evidence>
<keyword evidence="6 7" id="KW-0961">Cell wall biogenesis/degradation</keyword>
<evidence type="ECO:0000256" key="1">
    <source>
        <dbReference type="ARBA" id="ARBA00022475"/>
    </source>
</evidence>
<feature type="region of interest" description="Disordered" evidence="8">
    <location>
        <begin position="1"/>
        <end position="38"/>
    </location>
</feature>
<dbReference type="EC" id="4.2.2.29" evidence="7"/>
<dbReference type="RefSeq" id="WP_345435455.1">
    <property type="nucleotide sequence ID" value="NZ_BAABKO010000001.1"/>
</dbReference>
<protein>
    <recommendedName>
        <fullName evidence="7">Endolytic murein transglycosylase</fullName>
        <ecNumber evidence="7">4.2.2.29</ecNumber>
    </recommendedName>
    <alternativeName>
        <fullName evidence="7">Peptidoglycan lytic transglycosylase</fullName>
    </alternativeName>
    <alternativeName>
        <fullName evidence="7">Peptidoglycan polymerization terminase</fullName>
    </alternativeName>
</protein>
<feature type="compositionally biased region" description="Low complexity" evidence="8">
    <location>
        <begin position="61"/>
        <end position="80"/>
    </location>
</feature>
<feature type="compositionally biased region" description="Basic and acidic residues" evidence="8">
    <location>
        <begin position="51"/>
        <end position="60"/>
    </location>
</feature>
<organism evidence="9 10">
    <name type="scientific">Microbacterium gilvum</name>
    <dbReference type="NCBI Taxonomy" id="1336204"/>
    <lineage>
        <taxon>Bacteria</taxon>
        <taxon>Bacillati</taxon>
        <taxon>Actinomycetota</taxon>
        <taxon>Actinomycetes</taxon>
        <taxon>Micrococcales</taxon>
        <taxon>Microbacteriaceae</taxon>
        <taxon>Microbacterium</taxon>
    </lineage>
</organism>
<sequence length="457" mass="48756">MPETPDPRGLTRRELRERELAEQARRTLPSAAARDVHDAAAHEATGLDAAGHDAAAHDAHGAAQRDAAASAPRGTRAAPGLDDLFAPDHVDARPAKRRGSKLGCLISLVIVLALVGGVVAGGAYVWSTYGERISAFLGWDGPHDYEEGEATGEALVTISDGDTGETISQSLYDAGVTLEPDSFYRYLIETGDDGTFFPGVFQLQQRMTSEAALAALGDDANRLENTVLITEGSFAADALVSIAEVTDIPLEELQAAAADYSRFGVPAEAPSIEGYLFPATYTFEPEATADDVIRTLVDEMFERLDALGVAEGDRFEILTMAALVQRESGGEDDMARIARVFSNRVEQGMLLQSDATVAYGADSTHTVWTTDEQRADASNPYNTYVHEGLPVGPIGLPGEAAIEAAISPAEGSWLYFVPINLATGETVFSDTLAEHEAAVAQLQEWCRASEENAVYCE</sequence>
<comment type="function">
    <text evidence="7">Functions as a peptidoglycan terminase that cleaves nascent peptidoglycan strands endolytically to terminate their elongation.</text>
</comment>
<dbReference type="PANTHER" id="PTHR30518">
    <property type="entry name" value="ENDOLYTIC MUREIN TRANSGLYCOSYLASE"/>
    <property type="match status" value="1"/>
</dbReference>
<evidence type="ECO:0000256" key="8">
    <source>
        <dbReference type="SAM" id="MobiDB-lite"/>
    </source>
</evidence>
<dbReference type="HAMAP" id="MF_02065">
    <property type="entry name" value="MltG"/>
    <property type="match status" value="1"/>
</dbReference>
<feature type="transmembrane region" description="Helical" evidence="7">
    <location>
        <begin position="102"/>
        <end position="126"/>
    </location>
</feature>
<dbReference type="PANTHER" id="PTHR30518:SF2">
    <property type="entry name" value="ENDOLYTIC MUREIN TRANSGLYCOSYLASE"/>
    <property type="match status" value="1"/>
</dbReference>
<evidence type="ECO:0000256" key="5">
    <source>
        <dbReference type="ARBA" id="ARBA00023239"/>
    </source>
</evidence>
<dbReference type="EMBL" id="BAABKO010000001">
    <property type="protein sequence ID" value="GAA4764589.1"/>
    <property type="molecule type" value="Genomic_DNA"/>
</dbReference>
<accession>A0ABP8ZS49</accession>
<evidence type="ECO:0000313" key="10">
    <source>
        <dbReference type="Proteomes" id="UP001501645"/>
    </source>
</evidence>
<keyword evidence="2 7" id="KW-0812">Transmembrane</keyword>
<dbReference type="Pfam" id="PF02618">
    <property type="entry name" value="YceG"/>
    <property type="match status" value="1"/>
</dbReference>
<comment type="similarity">
    <text evidence="7">Belongs to the transglycosylase MltG family.</text>
</comment>
<feature type="site" description="Important for catalytic activity" evidence="7">
    <location>
        <position position="327"/>
    </location>
</feature>
<comment type="subcellular location">
    <subcellularLocation>
        <location evidence="7">Cell membrane</location>
        <topology evidence="7">Single-pass membrane protein</topology>
    </subcellularLocation>
</comment>
<keyword evidence="1 7" id="KW-1003">Cell membrane</keyword>
<evidence type="ECO:0000313" key="9">
    <source>
        <dbReference type="EMBL" id="GAA4764589.1"/>
    </source>
</evidence>
<comment type="caution">
    <text evidence="9">The sequence shown here is derived from an EMBL/GenBank/DDBJ whole genome shotgun (WGS) entry which is preliminary data.</text>
</comment>